<dbReference type="InterPro" id="IPR015943">
    <property type="entry name" value="WD40/YVTN_repeat-like_dom_sf"/>
</dbReference>
<evidence type="ECO:0000256" key="2">
    <source>
        <dbReference type="ARBA" id="ARBA00022574"/>
    </source>
</evidence>
<keyword evidence="3" id="KW-0677">Repeat</keyword>
<feature type="repeat" description="WD" evidence="5">
    <location>
        <begin position="335"/>
        <end position="368"/>
    </location>
</feature>
<organism evidence="6 7">
    <name type="scientific">[Candida] arabinofermentans NRRL YB-2248</name>
    <dbReference type="NCBI Taxonomy" id="983967"/>
    <lineage>
        <taxon>Eukaryota</taxon>
        <taxon>Fungi</taxon>
        <taxon>Dikarya</taxon>
        <taxon>Ascomycota</taxon>
        <taxon>Saccharomycotina</taxon>
        <taxon>Pichiomycetes</taxon>
        <taxon>Pichiales</taxon>
        <taxon>Pichiaceae</taxon>
        <taxon>Ogataea</taxon>
        <taxon>Ogataea/Candida clade</taxon>
    </lineage>
</organism>
<dbReference type="OrthoDB" id="10255630at2759"/>
<reference evidence="7" key="1">
    <citation type="submission" date="2016-04" db="EMBL/GenBank/DDBJ databases">
        <title>Comparative genomics of biotechnologically important yeasts.</title>
        <authorList>
            <consortium name="DOE Joint Genome Institute"/>
            <person name="Riley R."/>
            <person name="Haridas S."/>
            <person name="Wolfe K.H."/>
            <person name="Lopes M.R."/>
            <person name="Hittinger C.T."/>
            <person name="Goker M."/>
            <person name="Salamov A."/>
            <person name="Wisecaver J."/>
            <person name="Long T.M."/>
            <person name="Aerts A.L."/>
            <person name="Barry K."/>
            <person name="Choi C."/>
            <person name="Clum A."/>
            <person name="Coughlan A.Y."/>
            <person name="Deshpande S."/>
            <person name="Douglass A.P."/>
            <person name="Hanson S.J."/>
            <person name="Klenk H.-P."/>
            <person name="Labutti K."/>
            <person name="Lapidus A."/>
            <person name="Lindquist E."/>
            <person name="Lipzen A."/>
            <person name="Meier-Kolthoff J.P."/>
            <person name="Ohm R.A."/>
            <person name="Otillar R.P."/>
            <person name="Pangilinan J."/>
            <person name="Peng Y."/>
            <person name="Rokas A."/>
            <person name="Rosa C.A."/>
            <person name="Scheuner C."/>
            <person name="Sibirny A.A."/>
            <person name="Slot J.C."/>
            <person name="Stielow J.B."/>
            <person name="Sun H."/>
            <person name="Kurtzman C.P."/>
            <person name="Blackwell M."/>
            <person name="Grigoriev I.V."/>
            <person name="Jeffries T.W."/>
        </authorList>
    </citation>
    <scope>NUCLEOTIDE SEQUENCE [LARGE SCALE GENOMIC DNA]</scope>
    <source>
        <strain evidence="7">NRRL YB-2248</strain>
    </source>
</reference>
<evidence type="ECO:0000256" key="1">
    <source>
        <dbReference type="ARBA" id="ARBA00009768"/>
    </source>
</evidence>
<feature type="repeat" description="WD" evidence="5">
    <location>
        <begin position="157"/>
        <end position="200"/>
    </location>
</feature>
<keyword evidence="2 5" id="KW-0853">WD repeat</keyword>
<dbReference type="InterPro" id="IPR036322">
    <property type="entry name" value="WD40_repeat_dom_sf"/>
</dbReference>
<dbReference type="Proteomes" id="UP000094801">
    <property type="component" value="Unassembled WGS sequence"/>
</dbReference>
<name>A0A1E4SZG0_9ASCO</name>
<dbReference type="STRING" id="983967.A0A1E4SZG0"/>
<dbReference type="InterPro" id="IPR016346">
    <property type="entry name" value="G-protein_beta_1-5"/>
</dbReference>
<keyword evidence="4" id="KW-0807">Transducer</keyword>
<dbReference type="PRINTS" id="PR00320">
    <property type="entry name" value="GPROTEINBRPT"/>
</dbReference>
<evidence type="ECO:0000256" key="5">
    <source>
        <dbReference type="PROSITE-ProRule" id="PRU00221"/>
    </source>
</evidence>
<dbReference type="Pfam" id="PF00400">
    <property type="entry name" value="WD40"/>
    <property type="match status" value="1"/>
</dbReference>
<dbReference type="EMBL" id="KV453854">
    <property type="protein sequence ID" value="ODV84896.1"/>
    <property type="molecule type" value="Genomic_DNA"/>
</dbReference>
<keyword evidence="7" id="KW-1185">Reference proteome</keyword>
<evidence type="ECO:0000313" key="7">
    <source>
        <dbReference type="Proteomes" id="UP000094801"/>
    </source>
</evidence>
<evidence type="ECO:0000256" key="3">
    <source>
        <dbReference type="ARBA" id="ARBA00022737"/>
    </source>
</evidence>
<sequence>MSINYNQKFQSSTTPIFKNYVTLKGHYNKVLSISWHPDNVHIVTAAQDGFLIVWDSTTGFKKSLIQLDDPWITSTDISPNGELIATGGLEDACIVYKLYTEPNNNQRNSKSTVSIFKGHQEYISDLSFMSNNTIITSSGDRSLIHWDINKGQKTRTFYGHLGDVLSVSVHPLDTQNIFISSSSDRFVNVWDVRVPMKIRSFQTSITHDCSSLKFFPDGNSFSVGCDDGSLKLFDLRSDCQIGNYGFDLVHKKFGVPRLNQIEKGQLINSSSILIDDNHSSSGLISINSSMIAALDNPGVLSIDFSKSGRLMFVSYADYSNVVVWDTITGQIVNSLDGHKDVISKVQVSKDGLGIATGSRDSLTKIWSI</sequence>
<protein>
    <submittedName>
        <fullName evidence="6">Uncharacterized protein</fullName>
    </submittedName>
</protein>
<dbReference type="Gene3D" id="2.130.10.10">
    <property type="entry name" value="YVTN repeat-like/Quinoprotein amine dehydrogenase"/>
    <property type="match status" value="2"/>
</dbReference>
<dbReference type="PROSITE" id="PS50082">
    <property type="entry name" value="WD_REPEATS_2"/>
    <property type="match status" value="4"/>
</dbReference>
<feature type="repeat" description="WD" evidence="5">
    <location>
        <begin position="116"/>
        <end position="156"/>
    </location>
</feature>
<evidence type="ECO:0000256" key="4">
    <source>
        <dbReference type="ARBA" id="ARBA00023224"/>
    </source>
</evidence>
<dbReference type="AlphaFoldDB" id="A0A1E4SZG0"/>
<dbReference type="PROSITE" id="PS50294">
    <property type="entry name" value="WD_REPEATS_REGION"/>
    <property type="match status" value="4"/>
</dbReference>
<feature type="repeat" description="WD" evidence="5">
    <location>
        <begin position="23"/>
        <end position="55"/>
    </location>
</feature>
<gene>
    <name evidence="6" type="ORF">CANARDRAFT_28637</name>
</gene>
<dbReference type="SMART" id="SM00320">
    <property type="entry name" value="WD40"/>
    <property type="match status" value="7"/>
</dbReference>
<dbReference type="PIRSF" id="PIRSF002394">
    <property type="entry name" value="GN-bd_beta"/>
    <property type="match status" value="1"/>
</dbReference>
<dbReference type="SUPFAM" id="SSF50978">
    <property type="entry name" value="WD40 repeat-like"/>
    <property type="match status" value="1"/>
</dbReference>
<evidence type="ECO:0000313" key="6">
    <source>
        <dbReference type="EMBL" id="ODV84896.1"/>
    </source>
</evidence>
<proteinExistence type="inferred from homology"/>
<dbReference type="PANTHER" id="PTHR19850">
    <property type="entry name" value="GUANINE NUCLEOTIDE-BINDING PROTEIN BETA G PROTEIN BETA"/>
    <property type="match status" value="1"/>
</dbReference>
<comment type="similarity">
    <text evidence="1">Belongs to the WD repeat G protein beta family.</text>
</comment>
<dbReference type="CDD" id="cd00200">
    <property type="entry name" value="WD40"/>
    <property type="match status" value="1"/>
</dbReference>
<dbReference type="InterPro" id="IPR001632">
    <property type="entry name" value="WD40_G-protein_beta-like"/>
</dbReference>
<dbReference type="GO" id="GO:0007165">
    <property type="term" value="P:signal transduction"/>
    <property type="evidence" value="ECO:0007669"/>
    <property type="project" value="UniProtKB-KW"/>
</dbReference>
<dbReference type="InterPro" id="IPR020472">
    <property type="entry name" value="WD40_PAC1"/>
</dbReference>
<accession>A0A1E4SZG0</accession>
<dbReference type="InterPro" id="IPR001680">
    <property type="entry name" value="WD40_rpt"/>
</dbReference>
<dbReference type="PRINTS" id="PR00319">
    <property type="entry name" value="GPROTEINB"/>
</dbReference>
<dbReference type="Pfam" id="PF25391">
    <property type="entry name" value="WD40_Gbeta"/>
    <property type="match status" value="1"/>
</dbReference>